<reference evidence="3" key="2">
    <citation type="submission" date="2013-12" db="EMBL/GenBank/DDBJ databases">
        <authorList>
            <person name="Yu Y."/>
            <person name="Lee S."/>
            <person name="de Baynast K."/>
            <person name="Wissotski M."/>
            <person name="Liu L."/>
            <person name="Talag J."/>
            <person name="Goicoechea J."/>
            <person name="Angelova A."/>
            <person name="Jetty R."/>
            <person name="Kudrna D."/>
            <person name="Golser W."/>
            <person name="Rivera L."/>
            <person name="Zhang J."/>
            <person name="Wing R."/>
        </authorList>
    </citation>
    <scope>NUCLEOTIDE SEQUENCE</scope>
</reference>
<reference evidence="2 3" key="1">
    <citation type="submission" date="2012-08" db="EMBL/GenBank/DDBJ databases">
        <title>Oryza genome evolution.</title>
        <authorList>
            <person name="Wing R.A."/>
        </authorList>
    </citation>
    <scope>NUCLEOTIDE SEQUENCE</scope>
</reference>
<evidence type="ECO:0000256" key="1">
    <source>
        <dbReference type="SAM" id="MobiDB-lite"/>
    </source>
</evidence>
<keyword evidence="3" id="KW-1185">Reference proteome</keyword>
<reference evidence="2" key="3">
    <citation type="submission" date="2015-04" db="UniProtKB">
        <authorList>
            <consortium name="EnsemblPlants"/>
        </authorList>
    </citation>
    <scope>IDENTIFICATION</scope>
</reference>
<dbReference type="Gramene" id="LPERR05G06210.1">
    <property type="protein sequence ID" value="LPERR05G06210.1"/>
    <property type="gene ID" value="LPERR05G06210"/>
</dbReference>
<sequence length="79" mass="8054">MEGKNSKPEEKSSSSTHRVTAESKKPEAATTTFAGSPSDGKRSGSGDGAGELPAWKLDCLCRESGGMSAAVISGGFPCF</sequence>
<proteinExistence type="predicted"/>
<evidence type="ECO:0000313" key="2">
    <source>
        <dbReference type="EnsemblPlants" id="LPERR05G06210.1"/>
    </source>
</evidence>
<feature type="region of interest" description="Disordered" evidence="1">
    <location>
        <begin position="1"/>
        <end position="50"/>
    </location>
</feature>
<dbReference type="AlphaFoldDB" id="A0A0D9WDZ7"/>
<organism evidence="2 3">
    <name type="scientific">Leersia perrieri</name>
    <dbReference type="NCBI Taxonomy" id="77586"/>
    <lineage>
        <taxon>Eukaryota</taxon>
        <taxon>Viridiplantae</taxon>
        <taxon>Streptophyta</taxon>
        <taxon>Embryophyta</taxon>
        <taxon>Tracheophyta</taxon>
        <taxon>Spermatophyta</taxon>
        <taxon>Magnoliopsida</taxon>
        <taxon>Liliopsida</taxon>
        <taxon>Poales</taxon>
        <taxon>Poaceae</taxon>
        <taxon>BOP clade</taxon>
        <taxon>Oryzoideae</taxon>
        <taxon>Oryzeae</taxon>
        <taxon>Oryzinae</taxon>
        <taxon>Leersia</taxon>
    </lineage>
</organism>
<feature type="compositionally biased region" description="Basic and acidic residues" evidence="1">
    <location>
        <begin position="1"/>
        <end position="12"/>
    </location>
</feature>
<evidence type="ECO:0000313" key="3">
    <source>
        <dbReference type="Proteomes" id="UP000032180"/>
    </source>
</evidence>
<dbReference type="EnsemblPlants" id="LPERR05G06210.1">
    <property type="protein sequence ID" value="LPERR05G06210.1"/>
    <property type="gene ID" value="LPERR05G06210"/>
</dbReference>
<dbReference type="Proteomes" id="UP000032180">
    <property type="component" value="Chromosome 5"/>
</dbReference>
<dbReference type="HOGENOM" id="CLU_2430565_0_0_1"/>
<protein>
    <submittedName>
        <fullName evidence="2">Uncharacterized protein</fullName>
    </submittedName>
</protein>
<accession>A0A0D9WDZ7</accession>
<name>A0A0D9WDZ7_9ORYZ</name>